<evidence type="ECO:0000256" key="5">
    <source>
        <dbReference type="ARBA" id="ARBA00022630"/>
    </source>
</evidence>
<dbReference type="SUPFAM" id="SSF56235">
    <property type="entry name" value="N-terminal nucleophile aminohydrolases (Ntn hydrolases)"/>
    <property type="match status" value="1"/>
</dbReference>
<evidence type="ECO:0000256" key="4">
    <source>
        <dbReference type="ARBA" id="ARBA00022605"/>
    </source>
</evidence>
<protein>
    <submittedName>
        <fullName evidence="16">Glutamate synthase large subunit</fullName>
        <ecNumber evidence="16">1.4.1.13</ecNumber>
    </submittedName>
</protein>
<evidence type="ECO:0000313" key="17">
    <source>
        <dbReference type="Proteomes" id="UP001172083"/>
    </source>
</evidence>
<name>A0ABT8LAT6_9BACT</name>
<gene>
    <name evidence="16" type="primary">gltB</name>
    <name evidence="16" type="ORF">QQ020_18620</name>
</gene>
<organism evidence="16 17">
    <name type="scientific">Agaribacillus aureus</name>
    <dbReference type="NCBI Taxonomy" id="3051825"/>
    <lineage>
        <taxon>Bacteria</taxon>
        <taxon>Pseudomonadati</taxon>
        <taxon>Bacteroidota</taxon>
        <taxon>Cytophagia</taxon>
        <taxon>Cytophagales</taxon>
        <taxon>Splendidivirgaceae</taxon>
        <taxon>Agaribacillus</taxon>
    </lineage>
</organism>
<dbReference type="Proteomes" id="UP001172083">
    <property type="component" value="Unassembled WGS sequence"/>
</dbReference>
<keyword evidence="8" id="KW-0315">Glutamine amidotransferase</keyword>
<evidence type="ECO:0000256" key="2">
    <source>
        <dbReference type="ARBA" id="ARBA00001927"/>
    </source>
</evidence>
<dbReference type="Pfam" id="PF00310">
    <property type="entry name" value="GATase_2"/>
    <property type="match status" value="1"/>
</dbReference>
<dbReference type="InterPro" id="IPR036485">
    <property type="entry name" value="Glu_synth_asu_C_sf"/>
</dbReference>
<dbReference type="InterPro" id="IPR002932">
    <property type="entry name" value="Glu_synthdom"/>
</dbReference>
<evidence type="ECO:0000256" key="1">
    <source>
        <dbReference type="ARBA" id="ARBA00001917"/>
    </source>
</evidence>
<comment type="cofactor">
    <cofactor evidence="1">
        <name>FMN</name>
        <dbReference type="ChEBI" id="CHEBI:58210"/>
    </cofactor>
</comment>
<reference evidence="16" key="1">
    <citation type="submission" date="2023-06" db="EMBL/GenBank/DDBJ databases">
        <title>Genomic of Agaribacillus aureum.</title>
        <authorList>
            <person name="Wang G."/>
        </authorList>
    </citation>
    <scope>NUCLEOTIDE SEQUENCE</scope>
    <source>
        <strain evidence="16">BMA12</strain>
    </source>
</reference>
<comment type="cofactor">
    <cofactor evidence="2">
        <name>[3Fe-4S] cluster</name>
        <dbReference type="ChEBI" id="CHEBI:21137"/>
    </cofactor>
</comment>
<dbReference type="Gene3D" id="3.20.20.70">
    <property type="entry name" value="Aldolase class I"/>
    <property type="match status" value="2"/>
</dbReference>
<evidence type="ECO:0000256" key="3">
    <source>
        <dbReference type="ARBA" id="ARBA00009716"/>
    </source>
</evidence>
<dbReference type="InterPro" id="IPR002489">
    <property type="entry name" value="Glu_synth_asu_C"/>
</dbReference>
<dbReference type="Pfam" id="PF01493">
    <property type="entry name" value="GXGXG"/>
    <property type="match status" value="1"/>
</dbReference>
<dbReference type="EC" id="1.4.1.13" evidence="16"/>
<dbReference type="PANTHER" id="PTHR11938:SF148">
    <property type="entry name" value="GLUTAMATE SYNTHASE [NADPH] LARGE CHAIN"/>
    <property type="match status" value="1"/>
</dbReference>
<dbReference type="Gene3D" id="3.60.20.10">
    <property type="entry name" value="Glutamine Phosphoribosylpyrophosphate, subunit 1, domain 1"/>
    <property type="match status" value="1"/>
</dbReference>
<comment type="caution">
    <text evidence="16">The sequence shown here is derived from an EMBL/GenBank/DDBJ whole genome shotgun (WGS) entry which is preliminary data.</text>
</comment>
<dbReference type="InterPro" id="IPR006982">
    <property type="entry name" value="Glu_synth_centr_N"/>
</dbReference>
<accession>A0ABT8LAT6</accession>
<evidence type="ECO:0000256" key="12">
    <source>
        <dbReference type="ARBA" id="ARBA00023164"/>
    </source>
</evidence>
<dbReference type="CDD" id="cd02808">
    <property type="entry name" value="GltS_FMN"/>
    <property type="match status" value="1"/>
</dbReference>
<keyword evidence="10" id="KW-0408">Iron</keyword>
<evidence type="ECO:0000256" key="11">
    <source>
        <dbReference type="ARBA" id="ARBA00023014"/>
    </source>
</evidence>
<keyword evidence="11" id="KW-0411">Iron-sulfur</keyword>
<proteinExistence type="inferred from homology"/>
<dbReference type="PANTHER" id="PTHR11938">
    <property type="entry name" value="FAD NADPH DEHYDROGENASE/OXIDOREDUCTASE"/>
    <property type="match status" value="1"/>
</dbReference>
<dbReference type="InterPro" id="IPR017932">
    <property type="entry name" value="GATase_2_dom"/>
</dbReference>
<dbReference type="InterPro" id="IPR029055">
    <property type="entry name" value="Ntn_hydrolases_N"/>
</dbReference>
<dbReference type="NCBIfam" id="NF008730">
    <property type="entry name" value="PRK11750.1"/>
    <property type="match status" value="1"/>
</dbReference>
<dbReference type="InterPro" id="IPR050711">
    <property type="entry name" value="ET-N_metabolism_enzyme"/>
</dbReference>
<keyword evidence="9 16" id="KW-0560">Oxidoreductase</keyword>
<keyword evidence="12" id="KW-0314">Glutamate biosynthesis</keyword>
<dbReference type="CDD" id="cd00982">
    <property type="entry name" value="gltB_C"/>
    <property type="match status" value="1"/>
</dbReference>
<evidence type="ECO:0000256" key="6">
    <source>
        <dbReference type="ARBA" id="ARBA00022643"/>
    </source>
</evidence>
<dbReference type="Pfam" id="PF01645">
    <property type="entry name" value="Glu_synthase"/>
    <property type="match status" value="1"/>
</dbReference>
<dbReference type="Pfam" id="PF04898">
    <property type="entry name" value="Glu_syn_central"/>
    <property type="match status" value="1"/>
</dbReference>
<dbReference type="PROSITE" id="PS51278">
    <property type="entry name" value="GATASE_TYPE_2"/>
    <property type="match status" value="1"/>
</dbReference>
<evidence type="ECO:0000313" key="16">
    <source>
        <dbReference type="EMBL" id="MDN5214097.1"/>
    </source>
</evidence>
<keyword evidence="5" id="KW-0285">Flavoprotein</keyword>
<dbReference type="SUPFAM" id="SSF51395">
    <property type="entry name" value="FMN-linked oxidoreductases"/>
    <property type="match status" value="1"/>
</dbReference>
<evidence type="ECO:0000256" key="10">
    <source>
        <dbReference type="ARBA" id="ARBA00023004"/>
    </source>
</evidence>
<evidence type="ECO:0000256" key="8">
    <source>
        <dbReference type="ARBA" id="ARBA00022962"/>
    </source>
</evidence>
<dbReference type="RefSeq" id="WP_346759434.1">
    <property type="nucleotide sequence ID" value="NZ_JAUJEB010000004.1"/>
</dbReference>
<keyword evidence="4" id="KW-0028">Amino-acid biosynthesis</keyword>
<dbReference type="Gene3D" id="2.160.20.60">
    <property type="entry name" value="Glutamate synthase, alpha subunit, C-terminal domain"/>
    <property type="match status" value="1"/>
</dbReference>
<feature type="domain" description="Glutamine amidotransferase type-2" evidence="15">
    <location>
        <begin position="11"/>
        <end position="398"/>
    </location>
</feature>
<keyword evidence="6" id="KW-0288">FMN</keyword>
<comment type="pathway">
    <text evidence="14">Amino-acid biosynthesis.</text>
</comment>
<dbReference type="CDD" id="cd00713">
    <property type="entry name" value="GltS"/>
    <property type="match status" value="1"/>
</dbReference>
<dbReference type="SUPFAM" id="SSF69336">
    <property type="entry name" value="Alpha subunit of glutamate synthase, C-terminal domain"/>
    <property type="match status" value="1"/>
</dbReference>
<evidence type="ECO:0000256" key="13">
    <source>
        <dbReference type="ARBA" id="ARBA00023291"/>
    </source>
</evidence>
<keyword evidence="17" id="KW-1185">Reference proteome</keyword>
<evidence type="ECO:0000256" key="9">
    <source>
        <dbReference type="ARBA" id="ARBA00023002"/>
    </source>
</evidence>
<dbReference type="GO" id="GO:0004355">
    <property type="term" value="F:glutamate synthase (NADPH) activity"/>
    <property type="evidence" value="ECO:0007669"/>
    <property type="project" value="UniProtKB-EC"/>
</dbReference>
<evidence type="ECO:0000256" key="7">
    <source>
        <dbReference type="ARBA" id="ARBA00022723"/>
    </source>
</evidence>
<dbReference type="EMBL" id="JAUJEB010000004">
    <property type="protein sequence ID" value="MDN5214097.1"/>
    <property type="molecule type" value="Genomic_DNA"/>
</dbReference>
<comment type="similarity">
    <text evidence="3">Belongs to the glutamate synthase family.</text>
</comment>
<keyword evidence="13" id="KW-0003">3Fe-4S</keyword>
<evidence type="ECO:0000256" key="14">
    <source>
        <dbReference type="ARBA" id="ARBA00029440"/>
    </source>
</evidence>
<keyword evidence="7" id="KW-0479">Metal-binding</keyword>
<evidence type="ECO:0000259" key="15">
    <source>
        <dbReference type="PROSITE" id="PS51278"/>
    </source>
</evidence>
<sequence>MDILTTFKDNCGFGLIANVKNQPSRQMTLDAIEALSRMIHRGAIAADKKSGDGSGFLFSMPRKFMHRIASFNGFDLPEKFAVAMIFSTTDEHLEVFKEKCDLNDLKVLFFRNVPTHDEHLGKQALECKPNIIQAFVVPNSPIATKRFKALLYLTRKEIEHHFVDDPDFYIASFSNKSISYKGLVMPHFLKAFYLDLQEEDFEVSFALFHQRFSTNTLPRWNLAQPFRTLAHNGEINAIKANRFNVVTLSEVFDSPTYTPEELSRILPILTEDGSDSASVDNFFEFLIYNGVDFFKAARSMVPAPWQNSPHMDAKLRSFYEYASSNMEAWDGPAALNFTDGRFIGCILDRNGLRPAKYIITRDDRIIISSEYGVLDVEKHNIAEQGKLKSGQMIGIDLRYGAILKDHEINNYIKNSRPYTKWINDNQAYLMEHVDRNFENFEEYRYDNLTALQRFHNFTYETVENIIRPMINNAKEETGSMGDDTPLACFSKVQRNFTDFFRQKFAQVTNPPIDPLREKVVMSTKVSLGAKNNILKEQEVNTHRVRTNSPVMSKEKMDVLKAFGTKGSSLFDPQYLCETFETGFTSDLKTSLKELAQLIEDRISKRNLRIIFLDDRILSPEQKPMPMAMVIGYLNQHLQKKKLRSKVTLVAVTGEVYDSHSFAVLLSYGATAVYPYLLFASVLQILERDENTSLKEKKQAFKNLSKALNAGLLKILSKMGIATIESYINSGLFDVIGLHEEVVKDCFKNSYYLLSGLNYEDIEQRINQYHKNAYKHLRIKKSYALEVGSFYKYMDKGEYHDFSPDVIHSIHKFANSGSHDDYGLIRDRINHRGQRMIRDFFDINSDRQPIDIEKVEPASSIFKRFSSAAMSLGSISPEAHEAIAEAMNQIGGMSNSGEGGEDAKRFGTKHNSKIKQVASGRFGVTPAYLRSATEMQIKVAQGAKPGEGGQLPGSKVSPLIASLRCTNPGVTLISPPPHHDIYSIEDLAQLIFDLKQVNPEANVSVKLVSTVGVGTIAVGVAKAYADKIIVSGSEGGTGAAQLNSIKFAGNPWETGLSEAHNALKANGLRSSVELQTDGGLKTGLDIVKAAILGAESYAFGTVLLSTVGCKILRVCHLNKCSVGIATQDEMLREYYVGTVKGIVNYLTNMAEEVREILAHLGYEKLDDIIGQSQLLSVIDCEMAGKFDFSSVLVNVDGENLHNKKKNDPFDKNDFEKEILKELTPAIEGNFPISIEKEIKNTNRSFGAYISGYIASLYGDKGLPKKTLNINLTGYAGQSLGTFSSNGMSIKLVGTANDYVGKGMHGGQLVIVPDEHGQDYSLAGNTCLYGATGGKLFVAGRVGERFAVRNSGALAVVEGTGDHPCEYMTGGTAVILGPTGSNFGAGMTGGVAFVYDKTMSFTDKVNQELIKIERIDTDEADEARYYLKRILNSHYNKTGSPVAKKIIGYFSEEIRFFWMVTSKDMKSPLNPMDGN</sequence>
<dbReference type="InterPro" id="IPR013785">
    <property type="entry name" value="Aldolase_TIM"/>
</dbReference>